<organism evidence="1 2">
    <name type="scientific">Naganishia cerealis</name>
    <dbReference type="NCBI Taxonomy" id="610337"/>
    <lineage>
        <taxon>Eukaryota</taxon>
        <taxon>Fungi</taxon>
        <taxon>Dikarya</taxon>
        <taxon>Basidiomycota</taxon>
        <taxon>Agaricomycotina</taxon>
        <taxon>Tremellomycetes</taxon>
        <taxon>Filobasidiales</taxon>
        <taxon>Filobasidiaceae</taxon>
        <taxon>Naganishia</taxon>
    </lineage>
</organism>
<dbReference type="EMBL" id="JASBWR010000045">
    <property type="protein sequence ID" value="KAJ9103562.1"/>
    <property type="molecule type" value="Genomic_DNA"/>
</dbReference>
<accession>A0ACC2VYW2</accession>
<dbReference type="Proteomes" id="UP001241377">
    <property type="component" value="Unassembled WGS sequence"/>
</dbReference>
<proteinExistence type="predicted"/>
<reference evidence="1" key="1">
    <citation type="submission" date="2023-04" db="EMBL/GenBank/DDBJ databases">
        <title>Draft Genome sequencing of Naganishia species isolated from polar environments using Oxford Nanopore Technology.</title>
        <authorList>
            <person name="Leo P."/>
            <person name="Venkateswaran K."/>
        </authorList>
    </citation>
    <scope>NUCLEOTIDE SEQUENCE</scope>
    <source>
        <strain evidence="1">MNA-CCFEE 5261</strain>
    </source>
</reference>
<evidence type="ECO:0000313" key="2">
    <source>
        <dbReference type="Proteomes" id="UP001241377"/>
    </source>
</evidence>
<name>A0ACC2VYW2_9TREE</name>
<keyword evidence="2" id="KW-1185">Reference proteome</keyword>
<evidence type="ECO:0000313" key="1">
    <source>
        <dbReference type="EMBL" id="KAJ9103562.1"/>
    </source>
</evidence>
<protein>
    <submittedName>
        <fullName evidence="1">Uncharacterized protein</fullName>
    </submittedName>
</protein>
<comment type="caution">
    <text evidence="1">The sequence shown here is derived from an EMBL/GenBank/DDBJ whole genome shotgun (WGS) entry which is preliminary data.</text>
</comment>
<sequence>MITPFFTTEQDEEFVYVNIKVSHVRFNSKNMEMVVDDKIFVFSLSPYYLRIHFPHSCVDDERATASYDSQNESIRVKLPKETKGQDFPDLDLAAKLLTRSDEKTTTKPLIEELDNGVTEQGLQEAQNEINWEIPQQPAEKINGIAYGFNNAYSETVGISLAKGNDINELGDPENTPETDRVLERLIKENIKFDMEYYAADYMMADEDEYRQILEWKSPTTRLFKKWYKEAGQVNQIMPVEFTKDEQEKMQLLPKKSYLVDDKPSVFAFLLSLLFAFHYDMRETEGEHNVESAWTVGKLVPQICYLDSRLAVDQGHNYVHTAIITGIRRALAYPLHRNWNAAMKAWDDVYYNLRGGKRLVMKSLLNVRELFRYHDVYYVYDHIWIQDLCAYVLGDGVSETDIRSIAHELRRECEKVTKETVTFEKMIDEEITPTSVADIEAMIQQ</sequence>
<gene>
    <name evidence="1" type="ORF">QFC19_004330</name>
</gene>